<protein>
    <recommendedName>
        <fullName evidence="3">Endonuclease/exonuclease/phosphatase domain-containing protein</fullName>
    </recommendedName>
</protein>
<organism evidence="1 2">
    <name type="scientific">Tricholomella constricta</name>
    <dbReference type="NCBI Taxonomy" id="117010"/>
    <lineage>
        <taxon>Eukaryota</taxon>
        <taxon>Fungi</taxon>
        <taxon>Dikarya</taxon>
        <taxon>Basidiomycota</taxon>
        <taxon>Agaricomycotina</taxon>
        <taxon>Agaricomycetes</taxon>
        <taxon>Agaricomycetidae</taxon>
        <taxon>Agaricales</taxon>
        <taxon>Tricholomatineae</taxon>
        <taxon>Lyophyllaceae</taxon>
        <taxon>Tricholomella</taxon>
    </lineage>
</organism>
<comment type="caution">
    <text evidence="1">The sequence shown here is derived from an EMBL/GenBank/DDBJ whole genome shotgun (WGS) entry which is preliminary data.</text>
</comment>
<proteinExistence type="predicted"/>
<gene>
    <name evidence="1" type="ORF">D9615_003127</name>
</gene>
<evidence type="ECO:0000313" key="2">
    <source>
        <dbReference type="Proteomes" id="UP000565441"/>
    </source>
</evidence>
<evidence type="ECO:0000313" key="1">
    <source>
        <dbReference type="EMBL" id="KAF5384196.1"/>
    </source>
</evidence>
<evidence type="ECO:0008006" key="3">
    <source>
        <dbReference type="Google" id="ProtNLM"/>
    </source>
</evidence>
<dbReference type="Proteomes" id="UP000565441">
    <property type="component" value="Unassembled WGS sequence"/>
</dbReference>
<dbReference type="SUPFAM" id="SSF56219">
    <property type="entry name" value="DNase I-like"/>
    <property type="match status" value="1"/>
</dbReference>
<dbReference type="AlphaFoldDB" id="A0A8H5HIN4"/>
<reference evidence="1 2" key="1">
    <citation type="journal article" date="2020" name="ISME J.">
        <title>Uncovering the hidden diversity of litter-decomposition mechanisms in mushroom-forming fungi.</title>
        <authorList>
            <person name="Floudas D."/>
            <person name="Bentzer J."/>
            <person name="Ahren D."/>
            <person name="Johansson T."/>
            <person name="Persson P."/>
            <person name="Tunlid A."/>
        </authorList>
    </citation>
    <scope>NUCLEOTIDE SEQUENCE [LARGE SCALE GENOMIC DNA]</scope>
    <source>
        <strain evidence="1 2">CBS 661.87</strain>
    </source>
</reference>
<sequence length="279" mass="30648">MHLSSGDIIVLDLGNCYIVGAYILPATSKWEGWTDVDPELRLREVLAVCTVSSKPVIVMGDLNARTASLSGSPLHPPCHSSESMTNTRGRQVLSWVQDFALCILNGMDSEVHTPGRFTSFQPNGQAVVDYAIVSLRALALVLNLEVMEPPKDPDCAWADHTPVILSVDRTLAVMEPTRVGRREKIQPEWPAAELRIDLLCEATMESKETLEQGLEWLYGKTYYRTQEAQVYTDGSCLNNGKHNAAGGSGTFGGSTPTRIVPCTYPALGRRQITVEKYLP</sequence>
<dbReference type="InterPro" id="IPR036691">
    <property type="entry name" value="Endo/exonu/phosph_ase_sf"/>
</dbReference>
<dbReference type="Gene3D" id="3.60.10.10">
    <property type="entry name" value="Endonuclease/exonuclease/phosphatase"/>
    <property type="match status" value="1"/>
</dbReference>
<keyword evidence="2" id="KW-1185">Reference proteome</keyword>
<dbReference type="EMBL" id="JAACJP010000005">
    <property type="protein sequence ID" value="KAF5384196.1"/>
    <property type="molecule type" value="Genomic_DNA"/>
</dbReference>
<dbReference type="OrthoDB" id="3051112at2759"/>
<name>A0A8H5HIN4_9AGAR</name>
<accession>A0A8H5HIN4</accession>